<evidence type="ECO:0000313" key="1">
    <source>
        <dbReference type="EMBL" id="RXK56842.1"/>
    </source>
</evidence>
<accession>A0A4Q1CD32</accession>
<comment type="caution">
    <text evidence="1">The sequence shown here is derived from an EMBL/GenBank/DDBJ whole genome shotgun (WGS) entry which is preliminary data.</text>
</comment>
<evidence type="ECO:0000313" key="2">
    <source>
        <dbReference type="Proteomes" id="UP000290218"/>
    </source>
</evidence>
<dbReference type="RefSeq" id="WP_129048207.1">
    <property type="nucleotide sequence ID" value="NZ_SDHX01000001.1"/>
</dbReference>
<protein>
    <submittedName>
        <fullName evidence="1">Uncharacterized protein</fullName>
    </submittedName>
</protein>
<gene>
    <name evidence="1" type="ORF">ESB00_13535</name>
</gene>
<dbReference type="AlphaFoldDB" id="A0A4Q1CD32"/>
<organism evidence="1 2">
    <name type="scientific">Oleiharenicola lentus</name>
    <dbReference type="NCBI Taxonomy" id="2508720"/>
    <lineage>
        <taxon>Bacteria</taxon>
        <taxon>Pseudomonadati</taxon>
        <taxon>Verrucomicrobiota</taxon>
        <taxon>Opitutia</taxon>
        <taxon>Opitutales</taxon>
        <taxon>Opitutaceae</taxon>
        <taxon>Oleiharenicola</taxon>
    </lineage>
</organism>
<dbReference type="EMBL" id="SDHX01000001">
    <property type="protein sequence ID" value="RXK56842.1"/>
    <property type="molecule type" value="Genomic_DNA"/>
</dbReference>
<name>A0A4Q1CD32_9BACT</name>
<keyword evidence="2" id="KW-1185">Reference proteome</keyword>
<proteinExistence type="predicted"/>
<dbReference type="OrthoDB" id="5567084at2"/>
<sequence>MQDDLKEMLRRQLSYAGYFHFRGDKMMTEMGVVYDWLQARFEHPEEHYSKIEPRPNPLDPPDVVLTDIKGARVGVEVTELVDGPTISAWEKGLNTDFKLYEKEEFFALLRERIGSKSKSEFNDPPYEGKALVIYSDEPELCRDDFLCSADFDFESGSFDEVWFIMPPKPNTTGDPTLNTGCQIYLIARG</sequence>
<dbReference type="Proteomes" id="UP000290218">
    <property type="component" value="Unassembled WGS sequence"/>
</dbReference>
<reference evidence="1 2" key="1">
    <citation type="submission" date="2019-01" db="EMBL/GenBank/DDBJ databases">
        <title>Lacunisphaera sp. strain TWA-58.</title>
        <authorList>
            <person name="Chen W.-M."/>
        </authorList>
    </citation>
    <scope>NUCLEOTIDE SEQUENCE [LARGE SCALE GENOMIC DNA]</scope>
    <source>
        <strain evidence="1 2">TWA-58</strain>
    </source>
</reference>